<dbReference type="AlphaFoldDB" id="A0A239MLS9"/>
<proteinExistence type="predicted"/>
<dbReference type="RefSeq" id="WP_089211076.1">
    <property type="nucleotide sequence ID" value="NZ_FZOD01000042.1"/>
</dbReference>
<reference evidence="1 2" key="1">
    <citation type="submission" date="2017-06" db="EMBL/GenBank/DDBJ databases">
        <authorList>
            <person name="Kim H.J."/>
            <person name="Triplett B.A."/>
        </authorList>
    </citation>
    <scope>NUCLEOTIDE SEQUENCE [LARGE SCALE GENOMIC DNA]</scope>
    <source>
        <strain evidence="1 2">CGMCC 4.2132</strain>
    </source>
</reference>
<sequence>MPESGSPELDAGSTRRTPPTIEEAARLILLEIAPADVRFLPLACADFFGNAVARRRAVRATLRGRERDQPTGFDAGEGMQLVLGVVLTLLNGVACEVLTGMATERVGRVRSRWQDRRRQRALTSATAPEGEHTRLPRLSAIEAAAIGRQAGEIVRQAGLPEEDAQRVNTLLAAALTGQGS</sequence>
<dbReference type="OrthoDB" id="9963931at2"/>
<name>A0A239MLS9_9ACTN</name>
<dbReference type="EMBL" id="FZOD01000042">
    <property type="protein sequence ID" value="SNT43042.1"/>
    <property type="molecule type" value="Genomic_DNA"/>
</dbReference>
<keyword evidence="2" id="KW-1185">Reference proteome</keyword>
<gene>
    <name evidence="1" type="ORF">SAMN05216276_104259</name>
</gene>
<evidence type="ECO:0000313" key="2">
    <source>
        <dbReference type="Proteomes" id="UP000198282"/>
    </source>
</evidence>
<evidence type="ECO:0000313" key="1">
    <source>
        <dbReference type="EMBL" id="SNT43042.1"/>
    </source>
</evidence>
<accession>A0A239MLS9</accession>
<protein>
    <submittedName>
        <fullName evidence="1">Uncharacterized protein</fullName>
    </submittedName>
</protein>
<organism evidence="1 2">
    <name type="scientific">Streptosporangium subroseum</name>
    <dbReference type="NCBI Taxonomy" id="106412"/>
    <lineage>
        <taxon>Bacteria</taxon>
        <taxon>Bacillati</taxon>
        <taxon>Actinomycetota</taxon>
        <taxon>Actinomycetes</taxon>
        <taxon>Streptosporangiales</taxon>
        <taxon>Streptosporangiaceae</taxon>
        <taxon>Streptosporangium</taxon>
    </lineage>
</organism>
<dbReference type="Proteomes" id="UP000198282">
    <property type="component" value="Unassembled WGS sequence"/>
</dbReference>